<protein>
    <recommendedName>
        <fullName evidence="3">Sel1 repeat family protein</fullName>
    </recommendedName>
</protein>
<accession>A0A1E5Q9S0</accession>
<sequence>MKRLLFATIALIFLAGTTYWILGQKPEITPEMINKIKKVSRFKELLPKAEAGNAEAQFQIAKMYESGDGVKKDPQQTLNWLIKAADQGHAKARYTLGWMYANGITVRQDYFLAAKYYRLAATFNNDPEAQYRMGELHFNGRGVENDYGKAIEYYQRAAKQGHPAAQYILSSMYEEGWGIKRDLVMSYVWLKLAERKSDEAKAINKKFDPQRKMVNLREKMNNFQVEQAEKQLLSMKIR</sequence>
<name>A0A1E5Q9S0_9PROT</name>
<dbReference type="AlphaFoldDB" id="A0A1E5Q9S0"/>
<dbReference type="SMART" id="SM00671">
    <property type="entry name" value="SEL1"/>
    <property type="match status" value="4"/>
</dbReference>
<organism evidence="1 2">
    <name type="scientific">Magnetovibrio blakemorei</name>
    <dbReference type="NCBI Taxonomy" id="28181"/>
    <lineage>
        <taxon>Bacteria</taxon>
        <taxon>Pseudomonadati</taxon>
        <taxon>Pseudomonadota</taxon>
        <taxon>Alphaproteobacteria</taxon>
        <taxon>Rhodospirillales</taxon>
        <taxon>Magnetovibrionaceae</taxon>
        <taxon>Magnetovibrio</taxon>
    </lineage>
</organism>
<reference evidence="2" key="1">
    <citation type="submission" date="2016-07" db="EMBL/GenBank/DDBJ databases">
        <authorList>
            <person name="Florea S."/>
            <person name="Webb J.S."/>
            <person name="Jaromczyk J."/>
            <person name="Schardl C.L."/>
        </authorList>
    </citation>
    <scope>NUCLEOTIDE SEQUENCE [LARGE SCALE GENOMIC DNA]</scope>
    <source>
        <strain evidence="2">MV-1</strain>
    </source>
</reference>
<evidence type="ECO:0008006" key="3">
    <source>
        <dbReference type="Google" id="ProtNLM"/>
    </source>
</evidence>
<dbReference type="InterPro" id="IPR006597">
    <property type="entry name" value="Sel1-like"/>
</dbReference>
<dbReference type="STRING" id="28181.BEN30_05900"/>
<evidence type="ECO:0000313" key="1">
    <source>
        <dbReference type="EMBL" id="OEJ68466.1"/>
    </source>
</evidence>
<dbReference type="InterPro" id="IPR050767">
    <property type="entry name" value="Sel1_AlgK"/>
</dbReference>
<dbReference type="OrthoDB" id="7365010at2"/>
<comment type="caution">
    <text evidence="1">The sequence shown here is derived from an EMBL/GenBank/DDBJ whole genome shotgun (WGS) entry which is preliminary data.</text>
</comment>
<dbReference type="RefSeq" id="WP_069957128.1">
    <property type="nucleotide sequence ID" value="NZ_MCGG01000013.1"/>
</dbReference>
<dbReference type="EMBL" id="MCGG01000013">
    <property type="protein sequence ID" value="OEJ68466.1"/>
    <property type="molecule type" value="Genomic_DNA"/>
</dbReference>
<dbReference type="Pfam" id="PF08238">
    <property type="entry name" value="Sel1"/>
    <property type="match status" value="4"/>
</dbReference>
<proteinExistence type="predicted"/>
<dbReference type="InterPro" id="IPR011990">
    <property type="entry name" value="TPR-like_helical_dom_sf"/>
</dbReference>
<dbReference type="Gene3D" id="1.25.40.10">
    <property type="entry name" value="Tetratricopeptide repeat domain"/>
    <property type="match status" value="1"/>
</dbReference>
<dbReference type="Proteomes" id="UP000095347">
    <property type="component" value="Unassembled WGS sequence"/>
</dbReference>
<dbReference type="PANTHER" id="PTHR11102:SF160">
    <property type="entry name" value="ERAD-ASSOCIATED E3 UBIQUITIN-PROTEIN LIGASE COMPONENT HRD3"/>
    <property type="match status" value="1"/>
</dbReference>
<keyword evidence="2" id="KW-1185">Reference proteome</keyword>
<dbReference type="SUPFAM" id="SSF81901">
    <property type="entry name" value="HCP-like"/>
    <property type="match status" value="1"/>
</dbReference>
<dbReference type="PANTHER" id="PTHR11102">
    <property type="entry name" value="SEL-1-LIKE PROTEIN"/>
    <property type="match status" value="1"/>
</dbReference>
<gene>
    <name evidence="1" type="ORF">BEN30_05900</name>
</gene>
<evidence type="ECO:0000313" key="2">
    <source>
        <dbReference type="Proteomes" id="UP000095347"/>
    </source>
</evidence>